<feature type="compositionally biased region" description="Pro residues" evidence="1">
    <location>
        <begin position="308"/>
        <end position="321"/>
    </location>
</feature>
<comment type="caution">
    <text evidence="2">The sequence shown here is derived from an EMBL/GenBank/DDBJ whole genome shotgun (WGS) entry which is preliminary data.</text>
</comment>
<accession>A0ABR1J5T4</accession>
<proteinExistence type="predicted"/>
<keyword evidence="3" id="KW-1185">Reference proteome</keyword>
<evidence type="ECO:0000313" key="2">
    <source>
        <dbReference type="EMBL" id="KAK7451077.1"/>
    </source>
</evidence>
<sequence length="486" mass="52404">MSTGSESVSALGPIDPASVQNVNNGSSDENEKAAPWIVRKLVGSMTGRIVMSSYESLRAAGTSVICLSPWGDQSPLTLPCIRFRDLAVHMVIAATGGFAAVASPVMGPVSDLVVSSFGDTILVELGLHAGFDLTTKAANDLVIEHSIKHAIPIHSKRLETTHVKVLLITLKFKGTVQDAALGFFRSSVHTDTDLIASVKDYLSVEKGWFSPYLFASSRRPIIPRSMKPDVVFCHGPFLQGDYKLGETLMNQSASIISLCKPPPPPEVLAPEKSHHSLNDLTKSVQSTIGNLKLPSLFTRAHTQAPSRTPSPEPQLTPLPQPPVPRRLVILVVGIKPHRKLWTTSARPEESVINYVLLNGCPAVVVPAKTGAPLLAWDALTLKQLWDVELPAEGAESKTGKFEGIVKVLYEFLDLCIEWSRISLDDGGAGSEKTDGAALADNDEGKKEMVKSALALLVAAAIRSRDSKEVKKEVDEDRAGIAMWRIP</sequence>
<dbReference type="EMBL" id="JBANRG010000032">
    <property type="protein sequence ID" value="KAK7451077.1"/>
    <property type="molecule type" value="Genomic_DNA"/>
</dbReference>
<evidence type="ECO:0000313" key="3">
    <source>
        <dbReference type="Proteomes" id="UP001498398"/>
    </source>
</evidence>
<feature type="compositionally biased region" description="Polar residues" evidence="1">
    <location>
        <begin position="18"/>
        <end position="27"/>
    </location>
</feature>
<gene>
    <name evidence="2" type="ORF">VKT23_012753</name>
</gene>
<organism evidence="2 3">
    <name type="scientific">Marasmiellus scandens</name>
    <dbReference type="NCBI Taxonomy" id="2682957"/>
    <lineage>
        <taxon>Eukaryota</taxon>
        <taxon>Fungi</taxon>
        <taxon>Dikarya</taxon>
        <taxon>Basidiomycota</taxon>
        <taxon>Agaricomycotina</taxon>
        <taxon>Agaricomycetes</taxon>
        <taxon>Agaricomycetidae</taxon>
        <taxon>Agaricales</taxon>
        <taxon>Marasmiineae</taxon>
        <taxon>Omphalotaceae</taxon>
        <taxon>Marasmiellus</taxon>
    </lineage>
</organism>
<feature type="region of interest" description="Disordered" evidence="1">
    <location>
        <begin position="1"/>
        <end position="29"/>
    </location>
</feature>
<feature type="region of interest" description="Disordered" evidence="1">
    <location>
        <begin position="300"/>
        <end position="321"/>
    </location>
</feature>
<protein>
    <submittedName>
        <fullName evidence="2">Uncharacterized protein</fullName>
    </submittedName>
</protein>
<name>A0ABR1J5T4_9AGAR</name>
<evidence type="ECO:0000256" key="1">
    <source>
        <dbReference type="SAM" id="MobiDB-lite"/>
    </source>
</evidence>
<dbReference type="Proteomes" id="UP001498398">
    <property type="component" value="Unassembled WGS sequence"/>
</dbReference>
<reference evidence="2 3" key="1">
    <citation type="submission" date="2024-01" db="EMBL/GenBank/DDBJ databases">
        <title>A draft genome for the cacao thread blight pathogen Marasmiellus scandens.</title>
        <authorList>
            <person name="Baruah I.K."/>
            <person name="Leung J."/>
            <person name="Bukari Y."/>
            <person name="Amoako-Attah I."/>
            <person name="Meinhardt L.W."/>
            <person name="Bailey B.A."/>
            <person name="Cohen S.P."/>
        </authorList>
    </citation>
    <scope>NUCLEOTIDE SEQUENCE [LARGE SCALE GENOMIC DNA]</scope>
    <source>
        <strain evidence="2 3">GH-19</strain>
    </source>
</reference>